<dbReference type="InterPro" id="IPR036322">
    <property type="entry name" value="WD40_repeat_dom_sf"/>
</dbReference>
<dbReference type="STRING" id="598659.NAMH_1096"/>
<dbReference type="SMART" id="SM00320">
    <property type="entry name" value="WD40"/>
    <property type="match status" value="2"/>
</dbReference>
<dbReference type="Proteomes" id="UP000000448">
    <property type="component" value="Chromosome"/>
</dbReference>
<dbReference type="SUPFAM" id="SSF50978">
    <property type="entry name" value="WD40 repeat-like"/>
    <property type="match status" value="1"/>
</dbReference>
<protein>
    <submittedName>
        <fullName evidence="1">Uncharacterized protein</fullName>
    </submittedName>
</protein>
<evidence type="ECO:0000313" key="2">
    <source>
        <dbReference type="Proteomes" id="UP000000448"/>
    </source>
</evidence>
<dbReference type="RefSeq" id="WP_012663749.1">
    <property type="nucleotide sequence ID" value="NC_012115.1"/>
</dbReference>
<gene>
    <name evidence="1" type="ordered locus">NAMH_1096</name>
</gene>
<proteinExistence type="predicted"/>
<organism evidence="1 2">
    <name type="scientific">Nautilia profundicola (strain ATCC BAA-1463 / DSM 18972 / AmH)</name>
    <dbReference type="NCBI Taxonomy" id="598659"/>
    <lineage>
        <taxon>Bacteria</taxon>
        <taxon>Pseudomonadati</taxon>
        <taxon>Campylobacterota</taxon>
        <taxon>Epsilonproteobacteria</taxon>
        <taxon>Nautiliales</taxon>
        <taxon>Nautiliaceae</taxon>
        <taxon>Nautilia</taxon>
    </lineage>
</organism>
<dbReference type="InterPro" id="IPR015943">
    <property type="entry name" value="WD40/YVTN_repeat-like_dom_sf"/>
</dbReference>
<evidence type="ECO:0000313" key="1">
    <source>
        <dbReference type="EMBL" id="ACM92378.1"/>
    </source>
</evidence>
<dbReference type="OrthoDB" id="5337252at2"/>
<dbReference type="AlphaFoldDB" id="B9LA35"/>
<accession>B9LA35</accession>
<sequence length="646" mass="77067">MKTKKLKEFKDQISYLKVNQNGYALVDVNNRVYIFNSDFKLINGFKLKLPPNKPKENGIDIDEEFKYLLLATPSKPLTLWDIKNKKLLDKYEWHRGDVLSVKLDKNYFASGGIDGKIFLYSLDLFKMVSKVAKHKDFISSLAFGSDEIYATGYDKSVLFVNQFSLKKIVRYLHLKKALKIENKNFLVSASEYSDIIKWDKYKKERKDRFDIYEEFMDFYIYENYLFIAVRDRIVLYDLEKEVLINEKFFDIDASKICVYKDKLYFIQNNELQYVELYDEVEFLDVILKGDYKTAYEMLTLNPFLKKTKSYEKLELLYKNSIKRAIKYLEENLKSKAIDVLKPFMNVLQKREEITKILTHYENIIKFKKAYENRNFALFYQIANQYELLKDTKYYKLVEKEWELKFEKAKKLAIEGRVSEAKEILKDFMTVSEKIPLIELLLKQAELFRLMKEKIAKKDFAGFFAIIKEHPELKNTKEYQAVMEYAQRLYTLALKALKEENFKYVLKAATILEDIEGYELKAKELLTQAQISLEFLRLFGKDKNKAFELVEQYPFLKDLKVYKLYEEKWSEKLKTAEAKAFKGKIKEALRELKEYENINIKKPRIKNMLKSAYLNYIKDSHDKKAIEKYINTFGKDEEIMKVMNKNK</sequence>
<dbReference type="InterPro" id="IPR001680">
    <property type="entry name" value="WD40_rpt"/>
</dbReference>
<reference evidence="1 2" key="1">
    <citation type="journal article" date="2009" name="PLoS Genet.">
        <title>Adaptations to submarine hydrothermal environments exemplified by the genome of Nautilia profundicola.</title>
        <authorList>
            <person name="Campbell B.J."/>
            <person name="Smith J.L."/>
            <person name="Hanson T.E."/>
            <person name="Klotz M.G."/>
            <person name="Stein L.Y."/>
            <person name="Lee C.K."/>
            <person name="Wu D."/>
            <person name="Robinson J.M."/>
            <person name="Khouri H.M."/>
            <person name="Eisen J.A."/>
            <person name="Cary S.C."/>
        </authorList>
    </citation>
    <scope>NUCLEOTIDE SEQUENCE [LARGE SCALE GENOMIC DNA]</scope>
    <source>
        <strain evidence="2">ATCC BAA-1463 / DSM 18972 / AmH</strain>
    </source>
</reference>
<dbReference type="Gene3D" id="2.130.10.10">
    <property type="entry name" value="YVTN repeat-like/Quinoprotein amine dehydrogenase"/>
    <property type="match status" value="1"/>
</dbReference>
<dbReference type="HOGENOM" id="CLU_023785_0_0_7"/>
<name>B9LA35_NAUPA</name>
<dbReference type="EMBL" id="CP001279">
    <property type="protein sequence ID" value="ACM92378.1"/>
    <property type="molecule type" value="Genomic_DNA"/>
</dbReference>
<dbReference type="KEGG" id="nam:NAMH_1096"/>
<dbReference type="eggNOG" id="COG2319">
    <property type="taxonomic scope" value="Bacteria"/>
</dbReference>
<keyword evidence="2" id="KW-1185">Reference proteome</keyword>